<dbReference type="InterPro" id="IPR010380">
    <property type="entry name" value="DUF975"/>
</dbReference>
<accession>A0A3G9J5V0</accession>
<dbReference type="KEGG" id="ebm:SG0102_15010"/>
<dbReference type="Pfam" id="PF06161">
    <property type="entry name" value="DUF975"/>
    <property type="match status" value="1"/>
</dbReference>
<evidence type="ECO:0000313" key="2">
    <source>
        <dbReference type="EMBL" id="BBH26567.1"/>
    </source>
</evidence>
<dbReference type="Proteomes" id="UP000268059">
    <property type="component" value="Chromosome"/>
</dbReference>
<dbReference type="RefSeq" id="WP_125119419.1">
    <property type="nucleotide sequence ID" value="NZ_AP019309.1"/>
</dbReference>
<dbReference type="EMBL" id="AP019309">
    <property type="protein sequence ID" value="BBH26567.1"/>
    <property type="molecule type" value="Genomic_DNA"/>
</dbReference>
<proteinExistence type="predicted"/>
<evidence type="ECO:0000256" key="1">
    <source>
        <dbReference type="SAM" id="Phobius"/>
    </source>
</evidence>
<dbReference type="InParanoid" id="A0A3G9J5V0"/>
<gene>
    <name evidence="2" type="ORF">SG0102_15010</name>
</gene>
<protein>
    <recommendedName>
        <fullName evidence="4">DUF975 family protein</fullName>
    </recommendedName>
</protein>
<dbReference type="PANTHER" id="PTHR40076:SF1">
    <property type="entry name" value="MEMBRANE PROTEIN"/>
    <property type="match status" value="1"/>
</dbReference>
<dbReference type="PANTHER" id="PTHR40076">
    <property type="entry name" value="MEMBRANE PROTEIN-RELATED"/>
    <property type="match status" value="1"/>
</dbReference>
<feature type="transmembrane region" description="Helical" evidence="1">
    <location>
        <begin position="51"/>
        <end position="76"/>
    </location>
</feature>
<feature type="transmembrane region" description="Helical" evidence="1">
    <location>
        <begin position="167"/>
        <end position="194"/>
    </location>
</feature>
<keyword evidence="3" id="KW-1185">Reference proteome</keyword>
<evidence type="ECO:0000313" key="3">
    <source>
        <dbReference type="Proteomes" id="UP000268059"/>
    </source>
</evidence>
<reference evidence="2 3" key="1">
    <citation type="submission" date="2018-11" db="EMBL/GenBank/DDBJ databases">
        <title>Novel Erysipelotrichaceae bacterium isolated from small intestine of a swine.</title>
        <authorList>
            <person name="Kim J.S."/>
            <person name="Choe H."/>
            <person name="Lee Y.R."/>
            <person name="Kim K.M."/>
            <person name="Park D.S."/>
        </authorList>
    </citation>
    <scope>NUCLEOTIDE SEQUENCE [LARGE SCALE GENOMIC DNA]</scope>
    <source>
        <strain evidence="2 3">SG0102</strain>
    </source>
</reference>
<feature type="transmembrane region" description="Helical" evidence="1">
    <location>
        <begin position="21"/>
        <end position="45"/>
    </location>
</feature>
<evidence type="ECO:0008006" key="4">
    <source>
        <dbReference type="Google" id="ProtNLM"/>
    </source>
</evidence>
<organism evidence="2 3">
    <name type="scientific">Intestinibaculum porci</name>
    <dbReference type="NCBI Taxonomy" id="2487118"/>
    <lineage>
        <taxon>Bacteria</taxon>
        <taxon>Bacillati</taxon>
        <taxon>Bacillota</taxon>
        <taxon>Erysipelotrichia</taxon>
        <taxon>Erysipelotrichales</taxon>
        <taxon>Erysipelotrichaceae</taxon>
        <taxon>Intestinibaculum</taxon>
    </lineage>
</organism>
<name>A0A3G9J5V0_9FIRM</name>
<keyword evidence="1" id="KW-0472">Membrane</keyword>
<keyword evidence="1" id="KW-0812">Transmembrane</keyword>
<keyword evidence="1" id="KW-1133">Transmembrane helix</keyword>
<feature type="transmembrane region" description="Helical" evidence="1">
    <location>
        <begin position="108"/>
        <end position="129"/>
    </location>
</feature>
<sequence>MNRQVLKAQAKDVLRNHYWPMVGLSVLLMIFGGGSGSANTIRAVFTDDNSIALATYSTIVGMLIGVFVVNPLTVGVNRYMIRISRGEQARFEDVIYAFHHNYFNVVKIMLMEVVFILLWSLLLVIPGIYKAFEYSMIPYLLAEDSSLSQKEAFATTKRIMSGHIGDYFVLTLSFFLWYFLGALTFGILYIFYVVPYVNLTYTQFYLLLTKLPEDNTFVNINNQNTDLS</sequence>
<dbReference type="AlphaFoldDB" id="A0A3G9J5V0"/>
<dbReference type="OrthoDB" id="9784844at2"/>